<feature type="compositionally biased region" description="Low complexity" evidence="5">
    <location>
        <begin position="27"/>
        <end position="39"/>
    </location>
</feature>
<evidence type="ECO:0000256" key="3">
    <source>
        <dbReference type="ARBA" id="ARBA00023163"/>
    </source>
</evidence>
<keyword evidence="2 4" id="KW-0238">DNA-binding</keyword>
<evidence type="ECO:0000313" key="8">
    <source>
        <dbReference type="Proteomes" id="UP001526201"/>
    </source>
</evidence>
<organism evidence="7 8">
    <name type="scientific">Mycolicibacterium komossense</name>
    <dbReference type="NCBI Taxonomy" id="1779"/>
    <lineage>
        <taxon>Bacteria</taxon>
        <taxon>Bacillati</taxon>
        <taxon>Actinomycetota</taxon>
        <taxon>Actinomycetes</taxon>
        <taxon>Mycobacteriales</taxon>
        <taxon>Mycobacteriaceae</taxon>
        <taxon>Mycolicibacterium</taxon>
    </lineage>
</organism>
<protein>
    <submittedName>
        <fullName evidence="7">TetR/AcrR family transcriptional regulator</fullName>
    </submittedName>
</protein>
<dbReference type="InterPro" id="IPR009057">
    <property type="entry name" value="Homeodomain-like_sf"/>
</dbReference>
<dbReference type="InterPro" id="IPR036271">
    <property type="entry name" value="Tet_transcr_reg_TetR-rel_C_sf"/>
</dbReference>
<evidence type="ECO:0000256" key="1">
    <source>
        <dbReference type="ARBA" id="ARBA00023015"/>
    </source>
</evidence>
<dbReference type="SUPFAM" id="SSF48498">
    <property type="entry name" value="Tetracyclin repressor-like, C-terminal domain"/>
    <property type="match status" value="1"/>
</dbReference>
<keyword evidence="1" id="KW-0805">Transcription regulation</keyword>
<dbReference type="RefSeq" id="WP_264065511.1">
    <property type="nucleotide sequence ID" value="NZ_JACKTY010000010.1"/>
</dbReference>
<evidence type="ECO:0000256" key="2">
    <source>
        <dbReference type="ARBA" id="ARBA00023125"/>
    </source>
</evidence>
<dbReference type="PROSITE" id="PS50977">
    <property type="entry name" value="HTH_TETR_2"/>
    <property type="match status" value="1"/>
</dbReference>
<feature type="compositionally biased region" description="Basic and acidic residues" evidence="5">
    <location>
        <begin position="8"/>
        <end position="25"/>
    </location>
</feature>
<dbReference type="Gene3D" id="1.10.357.10">
    <property type="entry name" value="Tetracycline Repressor, domain 2"/>
    <property type="match status" value="1"/>
</dbReference>
<dbReference type="Pfam" id="PF00440">
    <property type="entry name" value="TetR_N"/>
    <property type="match status" value="1"/>
</dbReference>
<dbReference type="InterPro" id="IPR041490">
    <property type="entry name" value="KstR2_TetR_C"/>
</dbReference>
<dbReference type="SUPFAM" id="SSF46689">
    <property type="entry name" value="Homeodomain-like"/>
    <property type="match status" value="1"/>
</dbReference>
<keyword evidence="8" id="KW-1185">Reference proteome</keyword>
<dbReference type="EMBL" id="JACKTY010000010">
    <property type="protein sequence ID" value="MCV7224761.1"/>
    <property type="molecule type" value="Genomic_DNA"/>
</dbReference>
<feature type="DNA-binding region" description="H-T-H motif" evidence="4">
    <location>
        <begin position="68"/>
        <end position="87"/>
    </location>
</feature>
<dbReference type="PANTHER" id="PTHR30055:SF234">
    <property type="entry name" value="HTH-TYPE TRANSCRIPTIONAL REGULATOR BETI"/>
    <property type="match status" value="1"/>
</dbReference>
<feature type="region of interest" description="Disordered" evidence="5">
    <location>
        <begin position="1"/>
        <end position="41"/>
    </location>
</feature>
<keyword evidence="3" id="KW-0804">Transcription</keyword>
<dbReference type="InterPro" id="IPR050109">
    <property type="entry name" value="HTH-type_TetR-like_transc_reg"/>
</dbReference>
<evidence type="ECO:0000256" key="5">
    <source>
        <dbReference type="SAM" id="MobiDB-lite"/>
    </source>
</evidence>
<dbReference type="Pfam" id="PF17932">
    <property type="entry name" value="TetR_C_24"/>
    <property type="match status" value="1"/>
</dbReference>
<name>A0ABT3C6C1_9MYCO</name>
<feature type="domain" description="HTH tetR-type" evidence="6">
    <location>
        <begin position="45"/>
        <end position="105"/>
    </location>
</feature>
<comment type="caution">
    <text evidence="7">The sequence shown here is derived from an EMBL/GenBank/DDBJ whole genome shotgun (WGS) entry which is preliminary data.</text>
</comment>
<dbReference type="InterPro" id="IPR023772">
    <property type="entry name" value="DNA-bd_HTH_TetR-type_CS"/>
</dbReference>
<dbReference type="PROSITE" id="PS01081">
    <property type="entry name" value="HTH_TETR_1"/>
    <property type="match status" value="1"/>
</dbReference>
<dbReference type="Proteomes" id="UP001526201">
    <property type="component" value="Unassembled WGS sequence"/>
</dbReference>
<sequence length="266" mass="29477">MPSARSSRQVDGRARSQSGKQRDAAPDAEPAPHAATAKPSTIRRELVEQRIMEVATELFAERGFAATSLGDIAEAAGLTRPAIYHYVANKDELLARLVHEKTEEPAILLRLINERTDLGPTEKLRTMATEIARGQTQSPARFRLLVRSEAELPEQLSEVYQQSRRNVLQEFVRVIDDGIASGVFRPVDPRIAALGVIGMLNWIAWWHHPSASDSDRVIEQLADMAVQSVLHERDGTHYDSGPLRAIAALRNNLDYLERQFGGGSKG</sequence>
<accession>A0ABT3C6C1</accession>
<evidence type="ECO:0000313" key="7">
    <source>
        <dbReference type="EMBL" id="MCV7224761.1"/>
    </source>
</evidence>
<dbReference type="InterPro" id="IPR001647">
    <property type="entry name" value="HTH_TetR"/>
</dbReference>
<evidence type="ECO:0000259" key="6">
    <source>
        <dbReference type="PROSITE" id="PS50977"/>
    </source>
</evidence>
<reference evidence="7 8" key="1">
    <citation type="journal article" date="2022" name="BMC Genomics">
        <title>Comparative genome analysis of mycobacteria focusing on tRNA and non-coding RNA.</title>
        <authorList>
            <person name="Behra P.R.K."/>
            <person name="Pettersson B.M.F."/>
            <person name="Ramesh M."/>
            <person name="Das S."/>
            <person name="Dasgupta S."/>
            <person name="Kirsebom L.A."/>
        </authorList>
    </citation>
    <scope>NUCLEOTIDE SEQUENCE [LARGE SCALE GENOMIC DNA]</scope>
    <source>
        <strain evidence="7 8">DSM 44078</strain>
    </source>
</reference>
<gene>
    <name evidence="7" type="ORF">H7J73_01715</name>
</gene>
<dbReference type="PANTHER" id="PTHR30055">
    <property type="entry name" value="HTH-TYPE TRANSCRIPTIONAL REGULATOR RUTR"/>
    <property type="match status" value="1"/>
</dbReference>
<evidence type="ECO:0000256" key="4">
    <source>
        <dbReference type="PROSITE-ProRule" id="PRU00335"/>
    </source>
</evidence>
<dbReference type="PRINTS" id="PR00455">
    <property type="entry name" value="HTHTETR"/>
</dbReference>
<proteinExistence type="predicted"/>